<feature type="transmembrane region" description="Helical" evidence="1">
    <location>
        <begin position="216"/>
        <end position="234"/>
    </location>
</feature>
<feature type="domain" description="Oxidoreductase molybdopterin-binding" evidence="2">
    <location>
        <begin position="297"/>
        <end position="444"/>
    </location>
</feature>
<sequence length="567" mass="61364">MQTTQPPTQPEQTPPPEAQARQELFANGFLAGLAAGILATGIMLLLNIEFHGVSLPEEMGSWITQLMPAPLFAFLHQLIGDDAKHVLVAIVVVGQCAVFGLAGGFFNQVSGHSSSAHPRPDGKSTTMRWSAGLLLALLLWLFSGLLLLPLFGSGLFGANTTSGLSGSMWSMGVVGLVYGLLYVLLRNLFSVREQVAKEALDAQAARERSRQTRRDVLRSGGLVLGVGVMGYLAWRFISNGLGSAGTNVAHITQNFKRKIVPPPTPNYGTLQPAQNLSPELTSNDQFYTVSKNLVSDPTVDARGWHMEIKGQVRTPYTLNYDEILQMPTRQQYESLMCISNEVGGPYMGNALWEGFPLSTLLESAGVKEGATKVVLHAADDYSDSIHLSKALEPTTLVAVRMNGQTLPQQHGFPARLLVPGIYGMKHVKWITGIEVVNYNFQGYWQNRGWDDAAPVRMTTRIDTPLTGATLTDGRTSYIAGVAFSGNKGISQVDVSLDGGASWQRATLKKPFSQITWVLWELSWTPKAGQYSVVARAIDLEGNVQDPAIASPAPAGSSGYHTISITVR</sequence>
<evidence type="ECO:0000259" key="3">
    <source>
        <dbReference type="Pfam" id="PF03404"/>
    </source>
</evidence>
<feature type="domain" description="Moybdenum cofactor oxidoreductase dimerisation" evidence="3">
    <location>
        <begin position="473"/>
        <end position="544"/>
    </location>
</feature>
<reference evidence="4 5" key="1">
    <citation type="journal article" date="2021" name="Int. J. Syst. Evol. Microbiol.">
        <title>Reticulibacter mediterranei gen. nov., sp. nov., within the new family Reticulibacteraceae fam. nov., and Ktedonospora formicarum gen. nov., sp. nov., Ktedonobacter robiniae sp. nov., Dictyobacter formicarum sp. nov. and Dictyobacter arantiisoli sp. nov., belonging to the class Ktedonobacteria.</title>
        <authorList>
            <person name="Yabe S."/>
            <person name="Zheng Y."/>
            <person name="Wang C.M."/>
            <person name="Sakai Y."/>
            <person name="Abe K."/>
            <person name="Yokota A."/>
            <person name="Donadio S."/>
            <person name="Cavaletti L."/>
            <person name="Monciardini P."/>
        </authorList>
    </citation>
    <scope>NUCLEOTIDE SEQUENCE [LARGE SCALE GENOMIC DNA]</scope>
    <source>
        <strain evidence="4 5">SOSP1-30</strain>
    </source>
</reference>
<dbReference type="Proteomes" id="UP000654345">
    <property type="component" value="Unassembled WGS sequence"/>
</dbReference>
<comment type="caution">
    <text evidence="4">The sequence shown here is derived from an EMBL/GenBank/DDBJ whole genome shotgun (WGS) entry which is preliminary data.</text>
</comment>
<accession>A0ABQ3UMY0</accession>
<keyword evidence="1" id="KW-1133">Transmembrane helix</keyword>
<dbReference type="Gene3D" id="3.90.420.10">
    <property type="entry name" value="Oxidoreductase, molybdopterin-binding domain"/>
    <property type="match status" value="1"/>
</dbReference>
<evidence type="ECO:0000256" key="1">
    <source>
        <dbReference type="SAM" id="Phobius"/>
    </source>
</evidence>
<keyword evidence="1" id="KW-0812">Transmembrane</keyword>
<feature type="transmembrane region" description="Helical" evidence="1">
    <location>
        <begin position="85"/>
        <end position="106"/>
    </location>
</feature>
<dbReference type="InterPro" id="IPR014756">
    <property type="entry name" value="Ig_E-set"/>
</dbReference>
<dbReference type="SUPFAM" id="SSF81296">
    <property type="entry name" value="E set domains"/>
    <property type="match status" value="1"/>
</dbReference>
<dbReference type="SUPFAM" id="SSF56524">
    <property type="entry name" value="Oxidoreductase molybdopterin-binding domain"/>
    <property type="match status" value="1"/>
</dbReference>
<dbReference type="Pfam" id="PF03404">
    <property type="entry name" value="Mo-co_dimer"/>
    <property type="match status" value="1"/>
</dbReference>
<evidence type="ECO:0000313" key="4">
    <source>
        <dbReference type="EMBL" id="GHO53772.1"/>
    </source>
</evidence>
<dbReference type="InterPro" id="IPR036374">
    <property type="entry name" value="OxRdtase_Mopterin-bd_sf"/>
</dbReference>
<dbReference type="InterPro" id="IPR000572">
    <property type="entry name" value="OxRdtase_Mopterin-bd_dom"/>
</dbReference>
<name>A0ABQ3UMY0_9CHLR</name>
<feature type="transmembrane region" description="Helical" evidence="1">
    <location>
        <begin position="127"/>
        <end position="148"/>
    </location>
</feature>
<protein>
    <recommendedName>
        <fullName evidence="6">Molybdopterin-binding oxidoreductase</fullName>
    </recommendedName>
</protein>
<dbReference type="EMBL" id="BNJG01000001">
    <property type="protein sequence ID" value="GHO53772.1"/>
    <property type="molecule type" value="Genomic_DNA"/>
</dbReference>
<dbReference type="PANTHER" id="PTHR19372">
    <property type="entry name" value="SULFITE REDUCTASE"/>
    <property type="match status" value="1"/>
</dbReference>
<evidence type="ECO:0000313" key="5">
    <source>
        <dbReference type="Proteomes" id="UP000654345"/>
    </source>
</evidence>
<dbReference type="PANTHER" id="PTHR19372:SF7">
    <property type="entry name" value="SULFITE OXIDASE, MITOCHONDRIAL"/>
    <property type="match status" value="1"/>
</dbReference>
<dbReference type="Pfam" id="PF00174">
    <property type="entry name" value="Oxidored_molyb"/>
    <property type="match status" value="1"/>
</dbReference>
<dbReference type="InterPro" id="IPR005066">
    <property type="entry name" value="MoCF_OxRdtse_dimer"/>
</dbReference>
<evidence type="ECO:0000259" key="2">
    <source>
        <dbReference type="Pfam" id="PF00174"/>
    </source>
</evidence>
<gene>
    <name evidence="4" type="ORF">KSB_22470</name>
</gene>
<dbReference type="RefSeq" id="WP_201370555.1">
    <property type="nucleotide sequence ID" value="NZ_BNJG01000001.1"/>
</dbReference>
<keyword evidence="5" id="KW-1185">Reference proteome</keyword>
<feature type="transmembrane region" description="Helical" evidence="1">
    <location>
        <begin position="168"/>
        <end position="185"/>
    </location>
</feature>
<dbReference type="Gene3D" id="2.60.40.650">
    <property type="match status" value="1"/>
</dbReference>
<evidence type="ECO:0008006" key="6">
    <source>
        <dbReference type="Google" id="ProtNLM"/>
    </source>
</evidence>
<feature type="transmembrane region" description="Helical" evidence="1">
    <location>
        <begin position="24"/>
        <end position="48"/>
    </location>
</feature>
<keyword evidence="1" id="KW-0472">Membrane</keyword>
<organism evidence="4 5">
    <name type="scientific">Ktedonobacter robiniae</name>
    <dbReference type="NCBI Taxonomy" id="2778365"/>
    <lineage>
        <taxon>Bacteria</taxon>
        <taxon>Bacillati</taxon>
        <taxon>Chloroflexota</taxon>
        <taxon>Ktedonobacteria</taxon>
        <taxon>Ktedonobacterales</taxon>
        <taxon>Ktedonobacteraceae</taxon>
        <taxon>Ktedonobacter</taxon>
    </lineage>
</organism>
<proteinExistence type="predicted"/>